<organism evidence="1 2">
    <name type="scientific">Sinanodonta woodiana</name>
    <name type="common">Chinese pond mussel</name>
    <name type="synonym">Anodonta woodiana</name>
    <dbReference type="NCBI Taxonomy" id="1069815"/>
    <lineage>
        <taxon>Eukaryota</taxon>
        <taxon>Metazoa</taxon>
        <taxon>Spiralia</taxon>
        <taxon>Lophotrochozoa</taxon>
        <taxon>Mollusca</taxon>
        <taxon>Bivalvia</taxon>
        <taxon>Autobranchia</taxon>
        <taxon>Heteroconchia</taxon>
        <taxon>Palaeoheterodonta</taxon>
        <taxon>Unionida</taxon>
        <taxon>Unionoidea</taxon>
        <taxon>Unionidae</taxon>
        <taxon>Unioninae</taxon>
        <taxon>Sinanodonta</taxon>
    </lineage>
</organism>
<reference evidence="1 2" key="1">
    <citation type="submission" date="2024-11" db="EMBL/GenBank/DDBJ databases">
        <title>Chromosome-level genome assembly of the freshwater bivalve Anodonta woodiana.</title>
        <authorList>
            <person name="Chen X."/>
        </authorList>
    </citation>
    <scope>NUCLEOTIDE SEQUENCE [LARGE SCALE GENOMIC DNA]</scope>
    <source>
        <strain evidence="1">MN2024</strain>
        <tissue evidence="1">Gills</tissue>
    </source>
</reference>
<protein>
    <submittedName>
        <fullName evidence="1">Uncharacterized protein</fullName>
    </submittedName>
</protein>
<keyword evidence="2" id="KW-1185">Reference proteome</keyword>
<dbReference type="EMBL" id="JBJQND010000001">
    <property type="protein sequence ID" value="KAL3889258.1"/>
    <property type="molecule type" value="Genomic_DNA"/>
</dbReference>
<dbReference type="AlphaFoldDB" id="A0ABD3XW41"/>
<evidence type="ECO:0000313" key="2">
    <source>
        <dbReference type="Proteomes" id="UP001634394"/>
    </source>
</evidence>
<gene>
    <name evidence="1" type="ORF">ACJMK2_001605</name>
</gene>
<evidence type="ECO:0000313" key="1">
    <source>
        <dbReference type="EMBL" id="KAL3889258.1"/>
    </source>
</evidence>
<proteinExistence type="predicted"/>
<name>A0ABD3XW41_SINWO</name>
<accession>A0ABD3XW41</accession>
<feature type="non-terminal residue" evidence="1">
    <location>
        <position position="1"/>
    </location>
</feature>
<dbReference type="Proteomes" id="UP001634394">
    <property type="component" value="Unassembled WGS sequence"/>
</dbReference>
<sequence length="59" mass="6784">CIDELFEDLLQSREVNGSFVHVRQVIDVDEHARPLPLTRAGPCLNKQDIIDAHISRFKK</sequence>
<comment type="caution">
    <text evidence="1">The sequence shown here is derived from an EMBL/GenBank/DDBJ whole genome shotgun (WGS) entry which is preliminary data.</text>
</comment>